<protein>
    <recommendedName>
        <fullName evidence="5">SbsA Ig-like domain-containing protein</fullName>
    </recommendedName>
</protein>
<keyword evidence="7" id="KW-1185">Reference proteome</keyword>
<feature type="domain" description="SbsA Ig-like" evidence="5">
    <location>
        <begin position="34"/>
        <end position="133"/>
    </location>
</feature>
<organism evidence="6 7">
    <name type="scientific">Duncaniella muris</name>
    <dbReference type="NCBI Taxonomy" id="2094150"/>
    <lineage>
        <taxon>Bacteria</taxon>
        <taxon>Pseudomonadati</taxon>
        <taxon>Bacteroidota</taxon>
        <taxon>Bacteroidia</taxon>
        <taxon>Bacteroidales</taxon>
        <taxon>Muribaculaceae</taxon>
        <taxon>Duncaniella</taxon>
    </lineage>
</organism>
<dbReference type="EMBL" id="PUEC01000002">
    <property type="protein sequence ID" value="PWB04148.1"/>
    <property type="molecule type" value="Genomic_DNA"/>
</dbReference>
<keyword evidence="2" id="KW-0175">Coiled coil</keyword>
<keyword evidence="1 4" id="KW-0732">Signal</keyword>
<evidence type="ECO:0000256" key="4">
    <source>
        <dbReference type="SAM" id="SignalP"/>
    </source>
</evidence>
<dbReference type="Pfam" id="PF13205">
    <property type="entry name" value="Big_5"/>
    <property type="match status" value="1"/>
</dbReference>
<gene>
    <name evidence="6" type="ORF">C5O23_00900</name>
</gene>
<name>A0A2V1ITV4_9BACT</name>
<evidence type="ECO:0000313" key="6">
    <source>
        <dbReference type="EMBL" id="PWB04148.1"/>
    </source>
</evidence>
<feature type="coiled-coil region" evidence="2">
    <location>
        <begin position="367"/>
        <end position="397"/>
    </location>
</feature>
<dbReference type="InterPro" id="IPR014755">
    <property type="entry name" value="Cu-Rt/internalin_Ig-like"/>
</dbReference>
<sequence length="682" mass="77286">MRSTSALRLLFIIVATAFFAACASIGHPEGGPRDETPPVYVRSNPKPGQLRFDGSKITVDFDENVSIDDPMNKVVVSPAQRTTPVVTANGRRVTVELRDSLVPNTTYTIDFADAIKDLNESNVLDGFALDFATGDTIDTLRVSGMVFEARTLEPAQGMLVGVYSNLSDTAVSTLPFERITKTNQLGQFTLRNMKAGTYRIYAVNDVNRDYHWDRSEDVAFFDVTISPETEAAQFTDTLVNMAGEDSIVTYPGTRFLPDDILLTWFNEGYVSQYLRKNERPEPNNLDFEFSTKADTLPILKLLNTSRAGEESEKWSVLQASPTLDTLRYWITDTSLVALDTLMIEARYIRTDTLDQLSWTTDTLRMVTKNARMRRKRAQEEAKELAKLREDHRRELARQGVDLDSLDAADTIPPPPPPISFKVSSPTSQDLNLPLVFQSATPVASVDSTAFHLEEMIDSVWYTRTAPVMRAIGEHNSLKFIAPYEWEPGGHYKLTIDSAAIYDIYGLTNPPLVHEFNAKKLEEYSTLNFNIEGLEGRPAVVEVLDASDKVVAAAPVKGSFGRIEYLTPGTYYARLFIDSDSNGIYTNGLLDSIQPEEVYYYPKKITLKKNWGIEQSWNIYELPIDMQKPQEIKKNKPKRKRGENDDREEEEEEEDEFFDDPFMNSASRRQFGNNNYNDYNRRY</sequence>
<dbReference type="InterPro" id="IPR032812">
    <property type="entry name" value="SbsA_Ig"/>
</dbReference>
<proteinExistence type="predicted"/>
<evidence type="ECO:0000256" key="1">
    <source>
        <dbReference type="ARBA" id="ARBA00022729"/>
    </source>
</evidence>
<feature type="chain" id="PRO_5015938770" description="SbsA Ig-like domain-containing protein" evidence="4">
    <location>
        <begin position="21"/>
        <end position="682"/>
    </location>
</feature>
<feature type="compositionally biased region" description="Acidic residues" evidence="3">
    <location>
        <begin position="644"/>
        <end position="658"/>
    </location>
</feature>
<dbReference type="GeneID" id="82524906"/>
<dbReference type="PROSITE" id="PS51257">
    <property type="entry name" value="PROKAR_LIPOPROTEIN"/>
    <property type="match status" value="1"/>
</dbReference>
<comment type="caution">
    <text evidence="6">The sequence shown here is derived from an EMBL/GenBank/DDBJ whole genome shotgun (WGS) entry which is preliminary data.</text>
</comment>
<accession>A0A2V1ITV4</accession>
<feature type="signal peptide" evidence="4">
    <location>
        <begin position="1"/>
        <end position="20"/>
    </location>
</feature>
<evidence type="ECO:0000256" key="3">
    <source>
        <dbReference type="SAM" id="MobiDB-lite"/>
    </source>
</evidence>
<dbReference type="AlphaFoldDB" id="A0A2V1ITV4"/>
<evidence type="ECO:0000256" key="2">
    <source>
        <dbReference type="SAM" id="Coils"/>
    </source>
</evidence>
<evidence type="ECO:0000313" key="7">
    <source>
        <dbReference type="Proteomes" id="UP000244905"/>
    </source>
</evidence>
<evidence type="ECO:0000259" key="5">
    <source>
        <dbReference type="Pfam" id="PF13205"/>
    </source>
</evidence>
<dbReference type="Gene3D" id="2.60.40.1220">
    <property type="match status" value="1"/>
</dbReference>
<dbReference type="RefSeq" id="WP_107031072.1">
    <property type="nucleotide sequence ID" value="NZ_CAOLYA010000030.1"/>
</dbReference>
<feature type="compositionally biased region" description="Low complexity" evidence="3">
    <location>
        <begin position="672"/>
        <end position="682"/>
    </location>
</feature>
<feature type="region of interest" description="Disordered" evidence="3">
    <location>
        <begin position="630"/>
        <end position="682"/>
    </location>
</feature>
<dbReference type="Proteomes" id="UP000244905">
    <property type="component" value="Unassembled WGS sequence"/>
</dbReference>
<reference evidence="7" key="1">
    <citation type="submission" date="2018-02" db="EMBL/GenBank/DDBJ databases">
        <authorList>
            <person name="Clavel T."/>
            <person name="Strowig T."/>
        </authorList>
    </citation>
    <scope>NUCLEOTIDE SEQUENCE [LARGE SCALE GENOMIC DNA]</scope>
    <source>
        <strain evidence="7">DSM 103720</strain>
    </source>
</reference>